<dbReference type="NCBIfam" id="TIGR03181">
    <property type="entry name" value="PDH_E1_alph_x"/>
    <property type="match status" value="1"/>
</dbReference>
<evidence type="ECO:0000256" key="4">
    <source>
        <dbReference type="RuleBase" id="RU366007"/>
    </source>
</evidence>
<name>A0ABN0FX41_9BURK</name>
<dbReference type="SUPFAM" id="SSF52518">
    <property type="entry name" value="Thiamin diphosphate-binding fold (THDP-binding)"/>
    <property type="match status" value="1"/>
</dbReference>
<dbReference type="Pfam" id="PF00676">
    <property type="entry name" value="E1_dh"/>
    <property type="match status" value="1"/>
</dbReference>
<dbReference type="Proteomes" id="UP000004682">
    <property type="component" value="Unassembled WGS sequence"/>
</dbReference>
<dbReference type="EMBL" id="JH692074">
    <property type="protein sequence ID" value="EIP84513.1"/>
    <property type="molecule type" value="Genomic_DNA"/>
</dbReference>
<keyword evidence="7" id="KW-1185">Reference proteome</keyword>
<proteinExistence type="predicted"/>
<comment type="subunit">
    <text evidence="4">Heterodimer of an alpha and a beta chain.</text>
</comment>
<evidence type="ECO:0000259" key="5">
    <source>
        <dbReference type="Pfam" id="PF00676"/>
    </source>
</evidence>
<dbReference type="Gene3D" id="3.40.50.970">
    <property type="match status" value="1"/>
</dbReference>
<comment type="cofactor">
    <cofactor evidence="1 4">
        <name>thiamine diphosphate</name>
        <dbReference type="ChEBI" id="CHEBI:58937"/>
    </cofactor>
</comment>
<dbReference type="PANTHER" id="PTHR43380">
    <property type="entry name" value="2-OXOISOVALERATE DEHYDROGENASE SUBUNIT ALPHA, MITOCHONDRIAL"/>
    <property type="match status" value="1"/>
</dbReference>
<feature type="domain" description="Dehydrogenase E1 component" evidence="5">
    <location>
        <begin position="59"/>
        <end position="345"/>
    </location>
</feature>
<evidence type="ECO:0000256" key="3">
    <source>
        <dbReference type="ARBA" id="ARBA00023052"/>
    </source>
</evidence>
<evidence type="ECO:0000256" key="2">
    <source>
        <dbReference type="ARBA" id="ARBA00023002"/>
    </source>
</evidence>
<evidence type="ECO:0000313" key="7">
    <source>
        <dbReference type="Proteomes" id="UP000004682"/>
    </source>
</evidence>
<keyword evidence="2 4" id="KW-0560">Oxidoreductase</keyword>
<comment type="function">
    <text evidence="4">The pyruvate dehydrogenase complex catalyzes the overall conversion of pyruvate to acetyl-CoA and CO(2). It contains multiple copies of three enzymatic components: pyruvate dehydrogenase (E1), dihydrolipoamide acetyltransferase (E2) and lipoamide dehydrogenase (E3).</text>
</comment>
<sequence length="382" mass="41028">MDMARRSIDGSASRKTGRPAMTTVASFDIDYTQYLGPDGEPVQPLPAFAQDAAALLPLYRAMVLTRAFDTKAVALQRTGKIGTFASSIGQEAIGVGVASAMRADDVLFPSYRDHAAQFLRGVTMTESLLYWGGDERGSDFTAARLDFPNCVPIATQVCHAAGAAYAFALRGEARVAVAVLGDGGTSKGDFYEAMNLAGAWRVPLVIVVNNNQWAISMPRARQTAARTLAQKAIAAGIEGRQIDGNDIVAVRQAVGEAIENARRGGGPALVEALSYRLGDHTTADDATRYRDADALGKQWAFEPLLRLRKHLMRRNVWDDAQDEAFGKACYAQVEEAVRAYLAVPQPAASAMFDHLYASLPHAMQEQLATALAFAPAAENHHG</sequence>
<dbReference type="InterPro" id="IPR050771">
    <property type="entry name" value="Alpha-ketoacid_DH_E1_comp"/>
</dbReference>
<keyword evidence="3 4" id="KW-0786">Thiamine pyrophosphate</keyword>
<dbReference type="InterPro" id="IPR001017">
    <property type="entry name" value="DH_E1"/>
</dbReference>
<comment type="catalytic activity">
    <reaction evidence="4">
        <text>N(6)-[(R)-lipoyl]-L-lysyl-[protein] + pyruvate + H(+) = N(6)-[(R)-S(8)-acetyldihydrolipoyl]-L-lysyl-[protein] + CO2</text>
        <dbReference type="Rhea" id="RHEA:19189"/>
        <dbReference type="Rhea" id="RHEA-COMP:10474"/>
        <dbReference type="Rhea" id="RHEA-COMP:10478"/>
        <dbReference type="ChEBI" id="CHEBI:15361"/>
        <dbReference type="ChEBI" id="CHEBI:15378"/>
        <dbReference type="ChEBI" id="CHEBI:16526"/>
        <dbReference type="ChEBI" id="CHEBI:83099"/>
        <dbReference type="ChEBI" id="CHEBI:83111"/>
        <dbReference type="EC" id="1.2.4.1"/>
    </reaction>
</comment>
<evidence type="ECO:0000256" key="1">
    <source>
        <dbReference type="ARBA" id="ARBA00001964"/>
    </source>
</evidence>
<gene>
    <name evidence="6" type="ORF">A33K_18834</name>
</gene>
<dbReference type="PANTHER" id="PTHR43380:SF1">
    <property type="entry name" value="2-OXOISOVALERATE DEHYDROGENASE SUBUNIT ALPHA, MITOCHONDRIAL"/>
    <property type="match status" value="1"/>
</dbReference>
<organism evidence="6 7">
    <name type="scientific">Burkholderia humptydooensis MSMB43</name>
    <dbReference type="NCBI Taxonomy" id="441157"/>
    <lineage>
        <taxon>Bacteria</taxon>
        <taxon>Pseudomonadati</taxon>
        <taxon>Pseudomonadota</taxon>
        <taxon>Betaproteobacteria</taxon>
        <taxon>Burkholderiales</taxon>
        <taxon>Burkholderiaceae</taxon>
        <taxon>Burkholderia</taxon>
        <taxon>pseudomallei group</taxon>
    </lineage>
</organism>
<evidence type="ECO:0000313" key="6">
    <source>
        <dbReference type="EMBL" id="EIP84513.1"/>
    </source>
</evidence>
<keyword evidence="4" id="KW-0670">Pyruvate</keyword>
<dbReference type="InterPro" id="IPR029061">
    <property type="entry name" value="THDP-binding"/>
</dbReference>
<accession>A0ABN0FX41</accession>
<dbReference type="EC" id="1.2.4.1" evidence="4"/>
<dbReference type="CDD" id="cd02000">
    <property type="entry name" value="TPP_E1_PDC_ADC_BCADC"/>
    <property type="match status" value="1"/>
</dbReference>
<reference evidence="7" key="1">
    <citation type="journal article" date="2012" name="J. Bacteriol.">
        <title>Revised Genome Sequence of Burkholderia thailandensis MSMB43 with Improved Annotation.</title>
        <authorList>
            <person name="Zhuo Y."/>
            <person name="Liu L."/>
            <person name="Wang Q."/>
            <person name="Liu X."/>
            <person name="Ren B."/>
            <person name="Liu M."/>
            <person name="Ni P."/>
            <person name="Cheng Y.Q."/>
            <person name="Zhang L."/>
        </authorList>
    </citation>
    <scope>NUCLEOTIDE SEQUENCE [LARGE SCALE GENOMIC DNA]</scope>
    <source>
        <strain evidence="7">MSMB43</strain>
    </source>
</reference>
<protein>
    <recommendedName>
        <fullName evidence="4">Pyruvate dehydrogenase E1 component subunit alpha</fullName>
        <ecNumber evidence="4">1.2.4.1</ecNumber>
    </recommendedName>
</protein>
<dbReference type="GO" id="GO:0004739">
    <property type="term" value="F:pyruvate dehydrogenase (acetyl-transferring) activity"/>
    <property type="evidence" value="ECO:0007669"/>
    <property type="project" value="UniProtKB-EC"/>
</dbReference>
<dbReference type="InterPro" id="IPR017596">
    <property type="entry name" value="PdhA/BkdA"/>
</dbReference>